<keyword evidence="2" id="KW-1185">Reference proteome</keyword>
<protein>
    <submittedName>
        <fullName evidence="1">Amino acid ABC transporter permease</fullName>
    </submittedName>
</protein>
<reference evidence="1" key="1">
    <citation type="submission" date="2021-01" db="EMBL/GenBank/DDBJ databases">
        <authorList>
            <person name="Sun Q."/>
        </authorList>
    </citation>
    <scope>NUCLEOTIDE SEQUENCE</scope>
    <source>
        <strain evidence="1">YIM B02566</strain>
    </source>
</reference>
<name>A0ACC5QXP9_9HYPH</name>
<dbReference type="EMBL" id="JAENHL010000004">
    <property type="protein sequence ID" value="MBK1865140.1"/>
    <property type="molecule type" value="Genomic_DNA"/>
</dbReference>
<comment type="caution">
    <text evidence="1">The sequence shown here is derived from an EMBL/GenBank/DDBJ whole genome shotgun (WGS) entry which is preliminary data.</text>
</comment>
<proteinExistence type="predicted"/>
<evidence type="ECO:0000313" key="2">
    <source>
        <dbReference type="Proteomes" id="UP000616151"/>
    </source>
</evidence>
<organism evidence="1 2">
    <name type="scientific">Taklimakanibacter albus</name>
    <dbReference type="NCBI Taxonomy" id="2800327"/>
    <lineage>
        <taxon>Bacteria</taxon>
        <taxon>Pseudomonadati</taxon>
        <taxon>Pseudomonadota</taxon>
        <taxon>Alphaproteobacteria</taxon>
        <taxon>Hyphomicrobiales</taxon>
        <taxon>Aestuariivirgaceae</taxon>
        <taxon>Taklimakanibacter</taxon>
    </lineage>
</organism>
<sequence length="220" mass="24107">MRLDLTFLAETWPQLAQGVLATLAITAISFLGALVLGYGLTILRLSGRTGLQRAGNLYVALFRVIPELGVIFWSYYCLPILLGLALSEYTCGILALMAIGAAYASEIFRAGYNALPRGQMDAARALGLGNWQTWRLVLAPQILRRTMPALINCGIDTLKNSTLLAAIGASELAYQAYQIGNATYNYLAPFTFVAIVFFLIIFPLSLLSRHREAALQRQSR</sequence>
<gene>
    <name evidence="1" type="ORF">JHL16_02155</name>
</gene>
<dbReference type="Proteomes" id="UP000616151">
    <property type="component" value="Unassembled WGS sequence"/>
</dbReference>
<accession>A0ACC5QXP9</accession>
<evidence type="ECO:0000313" key="1">
    <source>
        <dbReference type="EMBL" id="MBK1865140.1"/>
    </source>
</evidence>